<dbReference type="Pfam" id="PF18802">
    <property type="entry name" value="CxC1"/>
    <property type="match status" value="1"/>
</dbReference>
<dbReference type="KEGG" id="lbc:LACBIDRAFT_303667"/>
<sequence length="262" mass="29220">MRPRIPKNFTPSSSPLSYTPISGKAVHYLSRPSGIRPLVLLPDERTFSQQRNLKPLPGQVGFAGDRPLNSCSSLSADGSQTADVTGDLDDPSGIMFFSSPSANIAASPVSNHRRKRENQTIRWKSEVIPRLIMPYMRLVSQTESFRLPIPEDAFATTLTCQCITRALEVIVVRFCVLERLKLQFCKCRPAAVQLLQRGLFPSAPFAPSLAVDIRVLEFVSRLFLHISPNATAWCNTVEEFLQSQGYKLTTKDSLTGGYHFYL</sequence>
<dbReference type="InParanoid" id="B0DK06"/>
<dbReference type="Proteomes" id="UP000001194">
    <property type="component" value="Unassembled WGS sequence"/>
</dbReference>
<organism evidence="4">
    <name type="scientific">Laccaria bicolor (strain S238N-H82 / ATCC MYA-4686)</name>
    <name type="common">Bicoloured deceiver</name>
    <name type="synonym">Laccaria laccata var. bicolor</name>
    <dbReference type="NCBI Taxonomy" id="486041"/>
    <lineage>
        <taxon>Eukaryota</taxon>
        <taxon>Fungi</taxon>
        <taxon>Dikarya</taxon>
        <taxon>Basidiomycota</taxon>
        <taxon>Agaricomycotina</taxon>
        <taxon>Agaricomycetes</taxon>
        <taxon>Agaricomycetidae</taxon>
        <taxon>Agaricales</taxon>
        <taxon>Agaricineae</taxon>
        <taxon>Hydnangiaceae</taxon>
        <taxon>Laccaria</taxon>
    </lineage>
</organism>
<name>B0DK06_LACBS</name>
<keyword evidence="4" id="KW-1185">Reference proteome</keyword>
<evidence type="ECO:0000313" key="4">
    <source>
        <dbReference type="Proteomes" id="UP000001194"/>
    </source>
</evidence>
<proteinExistence type="predicted"/>
<dbReference type="KEGG" id="lbc:LACBIDRAFT_304237"/>
<dbReference type="EMBL" id="DS547115">
    <property type="protein sequence ID" value="EDR04988.1"/>
    <property type="molecule type" value="Genomic_DNA"/>
</dbReference>
<dbReference type="AlphaFoldDB" id="B0DK06"/>
<dbReference type="RefSeq" id="XP_001884774.1">
    <property type="nucleotide sequence ID" value="XM_001884739.1"/>
</dbReference>
<protein>
    <submittedName>
        <fullName evidence="3">Predicted protein</fullName>
    </submittedName>
</protein>
<evidence type="ECO:0000313" key="3">
    <source>
        <dbReference type="EMBL" id="EDR04988.1"/>
    </source>
</evidence>
<accession>B0DK06</accession>
<dbReference type="RefSeq" id="XP_001884378.1">
    <property type="nucleotide sequence ID" value="XM_001884343.1"/>
</dbReference>
<dbReference type="OrthoDB" id="3200967at2759"/>
<evidence type="ECO:0000313" key="2">
    <source>
        <dbReference type="EMBL" id="EDR04602.1"/>
    </source>
</evidence>
<dbReference type="PANTHER" id="PTHR33096">
    <property type="entry name" value="CXC2 DOMAIN-CONTAINING PROTEIN"/>
    <property type="match status" value="1"/>
</dbReference>
<dbReference type="GeneID" id="6080458"/>
<dbReference type="HOGENOM" id="CLU_1061978_0_0_1"/>
<reference evidence="3 4" key="1">
    <citation type="journal article" date="2008" name="Nature">
        <title>The genome of Laccaria bicolor provides insights into mycorrhizal symbiosis.</title>
        <authorList>
            <person name="Martin F."/>
            <person name="Aerts A."/>
            <person name="Ahren D."/>
            <person name="Brun A."/>
            <person name="Danchin E.G.J."/>
            <person name="Duchaussoy F."/>
            <person name="Gibon J."/>
            <person name="Kohler A."/>
            <person name="Lindquist E."/>
            <person name="Pereda V."/>
            <person name="Salamov A."/>
            <person name="Shapiro H.J."/>
            <person name="Wuyts J."/>
            <person name="Blaudez D."/>
            <person name="Buee M."/>
            <person name="Brokstein P."/>
            <person name="Canbaeck B."/>
            <person name="Cohen D."/>
            <person name="Courty P.E."/>
            <person name="Coutinho P.M."/>
            <person name="Delaruelle C."/>
            <person name="Detter J.C."/>
            <person name="Deveau A."/>
            <person name="DiFazio S."/>
            <person name="Duplessis S."/>
            <person name="Fraissinet-Tachet L."/>
            <person name="Lucic E."/>
            <person name="Frey-Klett P."/>
            <person name="Fourrey C."/>
            <person name="Feussner I."/>
            <person name="Gay G."/>
            <person name="Grimwood J."/>
            <person name="Hoegger P.J."/>
            <person name="Jain P."/>
            <person name="Kilaru S."/>
            <person name="Labbe J."/>
            <person name="Lin Y.C."/>
            <person name="Legue V."/>
            <person name="Le Tacon F."/>
            <person name="Marmeisse R."/>
            <person name="Melayah D."/>
            <person name="Montanini B."/>
            <person name="Muratet M."/>
            <person name="Nehls U."/>
            <person name="Niculita-Hirzel H."/>
            <person name="Oudot-Le Secq M.P."/>
            <person name="Peter M."/>
            <person name="Quesneville H."/>
            <person name="Rajashekar B."/>
            <person name="Reich M."/>
            <person name="Rouhier N."/>
            <person name="Schmutz J."/>
            <person name="Yin T."/>
            <person name="Chalot M."/>
            <person name="Henrissat B."/>
            <person name="Kuees U."/>
            <person name="Lucas S."/>
            <person name="Van de Peer Y."/>
            <person name="Podila G.K."/>
            <person name="Polle A."/>
            <person name="Pukkila P.J."/>
            <person name="Richardson P.M."/>
            <person name="Rouze P."/>
            <person name="Sanders I.R."/>
            <person name="Stajich J.E."/>
            <person name="Tunlid A."/>
            <person name="Tuskan G."/>
            <person name="Grigoriev I.V."/>
        </authorList>
    </citation>
    <scope>NUCLEOTIDE SEQUENCE [LARGE SCALE GENOMIC DNA]</scope>
    <source>
        <strain evidence="4">S238N-H82 / ATCC MYA-4686</strain>
    </source>
</reference>
<evidence type="ECO:0000259" key="1">
    <source>
        <dbReference type="Pfam" id="PF18802"/>
    </source>
</evidence>
<dbReference type="EMBL" id="DS547117">
    <property type="protein sequence ID" value="EDR04602.1"/>
    <property type="molecule type" value="Genomic_DNA"/>
</dbReference>
<gene>
    <name evidence="3" type="ORF">LACBIDRAFT_303667</name>
    <name evidence="2" type="ORF">LACBIDRAFT_304237</name>
</gene>
<dbReference type="GeneID" id="6079878"/>
<feature type="domain" description="CxC1-like cysteine cluster associated with KDZ transposases" evidence="1">
    <location>
        <begin position="159"/>
        <end position="244"/>
    </location>
</feature>
<dbReference type="PANTHER" id="PTHR33096:SF1">
    <property type="entry name" value="CXC1-LIKE CYSTEINE CLUSTER ASSOCIATED WITH KDZ TRANSPOSASES DOMAIN-CONTAINING PROTEIN"/>
    <property type="match status" value="1"/>
</dbReference>
<dbReference type="InterPro" id="IPR041320">
    <property type="entry name" value="CxC1"/>
</dbReference>